<feature type="compositionally biased region" description="Low complexity" evidence="5">
    <location>
        <begin position="405"/>
        <end position="430"/>
    </location>
</feature>
<dbReference type="PANTHER" id="PTHR22691">
    <property type="entry name" value="YEAST SPT2-RELATED"/>
    <property type="match status" value="1"/>
</dbReference>
<dbReference type="AlphaFoldDB" id="A0A094KWW4"/>
<organism evidence="7 8">
    <name type="scientific">Podiceps cristatus</name>
    <name type="common">Great crested grebe</name>
    <dbReference type="NCBI Taxonomy" id="345573"/>
    <lineage>
        <taxon>Eukaryota</taxon>
        <taxon>Metazoa</taxon>
        <taxon>Chordata</taxon>
        <taxon>Craniata</taxon>
        <taxon>Vertebrata</taxon>
        <taxon>Euteleostomi</taxon>
        <taxon>Archelosauria</taxon>
        <taxon>Archosauria</taxon>
        <taxon>Dinosauria</taxon>
        <taxon>Saurischia</taxon>
        <taxon>Theropoda</taxon>
        <taxon>Coelurosauria</taxon>
        <taxon>Aves</taxon>
        <taxon>Neognathae</taxon>
        <taxon>Neoaves</taxon>
        <taxon>Mirandornithes</taxon>
        <taxon>Podicipediformes</taxon>
        <taxon>Podicipedidae</taxon>
        <taxon>Podiceps</taxon>
    </lineage>
</organism>
<dbReference type="Pfam" id="PF22878">
    <property type="entry name" value="SPT2_N"/>
    <property type="match status" value="1"/>
</dbReference>
<evidence type="ECO:0000259" key="6">
    <source>
        <dbReference type="Pfam" id="PF22878"/>
    </source>
</evidence>
<name>A0A094KWW4_PODCR</name>
<dbReference type="GO" id="GO:0042393">
    <property type="term" value="F:histone binding"/>
    <property type="evidence" value="ECO:0007669"/>
    <property type="project" value="TreeGrafter"/>
</dbReference>
<feature type="compositionally biased region" description="Low complexity" evidence="5">
    <location>
        <begin position="379"/>
        <end position="388"/>
    </location>
</feature>
<gene>
    <name evidence="7" type="ORF">N338_00634</name>
</gene>
<feature type="domain" description="SPT2 homolog N-terminal" evidence="6">
    <location>
        <begin position="5"/>
        <end position="75"/>
    </location>
</feature>
<evidence type="ECO:0000256" key="5">
    <source>
        <dbReference type="SAM" id="MobiDB-lite"/>
    </source>
</evidence>
<feature type="compositionally biased region" description="Gly residues" evidence="5">
    <location>
        <begin position="431"/>
        <end position="445"/>
    </location>
</feature>
<feature type="compositionally biased region" description="Polar residues" evidence="5">
    <location>
        <begin position="566"/>
        <end position="588"/>
    </location>
</feature>
<feature type="compositionally biased region" description="Low complexity" evidence="5">
    <location>
        <begin position="495"/>
        <end position="510"/>
    </location>
</feature>
<feature type="coiled-coil region" evidence="4">
    <location>
        <begin position="674"/>
        <end position="708"/>
    </location>
</feature>
<feature type="non-terminal residue" evidence="7">
    <location>
        <position position="709"/>
    </location>
</feature>
<feature type="compositionally biased region" description="Polar residues" evidence="5">
    <location>
        <begin position="282"/>
        <end position="298"/>
    </location>
</feature>
<evidence type="ECO:0000256" key="2">
    <source>
        <dbReference type="ARBA" id="ARBA00013786"/>
    </source>
</evidence>
<dbReference type="Proteomes" id="UP000053854">
    <property type="component" value="Unassembled WGS sequence"/>
</dbReference>
<dbReference type="PANTHER" id="PTHR22691:SF8">
    <property type="entry name" value="PROTEIN SPT2 HOMOLOG"/>
    <property type="match status" value="1"/>
</dbReference>
<dbReference type="GO" id="GO:0006334">
    <property type="term" value="P:nucleosome assembly"/>
    <property type="evidence" value="ECO:0007669"/>
    <property type="project" value="TreeGrafter"/>
</dbReference>
<feature type="compositionally biased region" description="Low complexity" evidence="5">
    <location>
        <begin position="518"/>
        <end position="532"/>
    </location>
</feature>
<feature type="region of interest" description="Disordered" evidence="5">
    <location>
        <begin position="176"/>
        <end position="624"/>
    </location>
</feature>
<feature type="non-terminal residue" evidence="7">
    <location>
        <position position="1"/>
    </location>
</feature>
<feature type="compositionally biased region" description="Basic and acidic residues" evidence="5">
    <location>
        <begin position="255"/>
        <end position="269"/>
    </location>
</feature>
<feature type="coiled-coil region" evidence="4">
    <location>
        <begin position="28"/>
        <end position="62"/>
    </location>
</feature>
<evidence type="ECO:0000313" key="7">
    <source>
        <dbReference type="EMBL" id="KFZ61737.1"/>
    </source>
</evidence>
<sequence length="709" mass="75215">LCSLQKRYSLAVGPPKKVPKVKGVESAAVQAFLRRQEEEKRKKALEERRKKEQLLARRIELKHDRKARAMASRTKDNFYGYNGIPVEEKPKKKRTCENVAQAPEAEYATEDETEQLEYSQTESEHEQEEYEEKPSKVAVKPKAPPKSAPAPLNFAELLRLAEIKQYEPVEIKAVKKVEERPRTAEELREREYLGRKNKKAEMHKKSEKEIKNTGISSSSKKVTSQKESVNAKLNKSSIDKHSIPKGSLSSSMSGTDKKSKAPALTEKHSRSSSSSRFDQMEKNSQNGSLKSSAGSSHNKVPVNGIGRSGSSSHVPPSKPAANGAQRLPSAKESSLKKSAHTKSGNAAALQHGINSNAKRSGSSLGKGGPGHPGGGSSAGPGRSSSNSGVGPGRPGSGLNLGPGRLGSSSAAGPGRPGSSTSPGPGRLSSGLGTGPGRPGSSSGPGPGRPGSSTNAGLGRPGSSSGPGPGRPGSSTNAGLGRPGSSSGTGLGRPGRPGTSTNAGPGRPGSSSGTGPGRPGVSPSTGPGRPGSSLGAGPGRPGISPSAGPGRPGSGLGTTVKPKCTVVSETISSKNLVTRPSNGQINGMRSFQGHRPGLHPQGLGRPPISYKRQIEDDDDDEYDSEMDDFIEDEGEPQEEISKHIREIFGYDRKRYKDESDYALRYMESSWREQQKEEARSLRLGVQEDLEELRREEEELKRKRQSKKLRT</sequence>
<dbReference type="SMART" id="SM00784">
    <property type="entry name" value="SPT2"/>
    <property type="match status" value="1"/>
</dbReference>
<keyword evidence="8" id="KW-1185">Reference proteome</keyword>
<feature type="compositionally biased region" description="Gly residues" evidence="5">
    <location>
        <begin position="389"/>
        <end position="404"/>
    </location>
</feature>
<dbReference type="InterPro" id="IPR054552">
    <property type="entry name" value="SPT2_N"/>
</dbReference>
<evidence type="ECO:0000256" key="3">
    <source>
        <dbReference type="ARBA" id="ARBA00023054"/>
    </source>
</evidence>
<evidence type="ECO:0000256" key="1">
    <source>
        <dbReference type="ARBA" id="ARBA00006461"/>
    </source>
</evidence>
<dbReference type="GO" id="GO:0005730">
    <property type="term" value="C:nucleolus"/>
    <property type="evidence" value="ECO:0007669"/>
    <property type="project" value="TreeGrafter"/>
</dbReference>
<dbReference type="InterPro" id="IPR013256">
    <property type="entry name" value="Chromatin_SPT2"/>
</dbReference>
<feature type="compositionally biased region" description="Basic and acidic residues" evidence="5">
    <location>
        <begin position="176"/>
        <end position="211"/>
    </location>
</feature>
<feature type="compositionally biased region" description="Gly residues" evidence="5">
    <location>
        <begin position="364"/>
        <end position="378"/>
    </location>
</feature>
<dbReference type="GO" id="GO:0003677">
    <property type="term" value="F:DNA binding"/>
    <property type="evidence" value="ECO:0007669"/>
    <property type="project" value="TreeGrafter"/>
</dbReference>
<accession>A0A094KWW4</accession>
<evidence type="ECO:0000256" key="4">
    <source>
        <dbReference type="SAM" id="Coils"/>
    </source>
</evidence>
<dbReference type="Pfam" id="PF08243">
    <property type="entry name" value="SPT2"/>
    <property type="match status" value="1"/>
</dbReference>
<feature type="compositionally biased region" description="Acidic residues" evidence="5">
    <location>
        <begin position="614"/>
        <end position="624"/>
    </location>
</feature>
<reference evidence="7 8" key="1">
    <citation type="submission" date="2014-04" db="EMBL/GenBank/DDBJ databases">
        <title>Genome evolution of avian class.</title>
        <authorList>
            <person name="Zhang G."/>
            <person name="Li C."/>
        </authorList>
    </citation>
    <scope>NUCLEOTIDE SEQUENCE [LARGE SCALE GENOMIC DNA]</scope>
    <source>
        <strain evidence="7">BGI_N338</strain>
    </source>
</reference>
<keyword evidence="3 4" id="KW-0175">Coiled coil</keyword>
<dbReference type="OrthoDB" id="6259853at2759"/>
<comment type="similarity">
    <text evidence="1">Belongs to the SPT2 family.</text>
</comment>
<evidence type="ECO:0000313" key="8">
    <source>
        <dbReference type="Proteomes" id="UP000053854"/>
    </source>
</evidence>
<protein>
    <recommendedName>
        <fullName evidence="2">Protein SPT2 homolog</fullName>
    </recommendedName>
</protein>
<feature type="compositionally biased region" description="Low complexity" evidence="5">
    <location>
        <begin position="460"/>
        <end position="485"/>
    </location>
</feature>
<feature type="compositionally biased region" description="Polar residues" evidence="5">
    <location>
        <begin position="213"/>
        <end position="236"/>
    </location>
</feature>
<dbReference type="GO" id="GO:0006360">
    <property type="term" value="P:transcription by RNA polymerase I"/>
    <property type="evidence" value="ECO:0007669"/>
    <property type="project" value="TreeGrafter"/>
</dbReference>
<dbReference type="EMBL" id="KL265698">
    <property type="protein sequence ID" value="KFZ61737.1"/>
    <property type="molecule type" value="Genomic_DNA"/>
</dbReference>
<feature type="region of interest" description="Disordered" evidence="5">
    <location>
        <begin position="65"/>
        <end position="150"/>
    </location>
</feature>
<proteinExistence type="inferred from homology"/>